<evidence type="ECO:0000313" key="1">
    <source>
        <dbReference type="EMBL" id="KDE39848.1"/>
    </source>
</evidence>
<evidence type="ECO:0000313" key="2">
    <source>
        <dbReference type="Proteomes" id="UP000027318"/>
    </source>
</evidence>
<gene>
    <name evidence="1" type="ORF">ADINL_1485</name>
</gene>
<protein>
    <submittedName>
        <fullName evidence="1">Uncharacterized protein</fullName>
    </submittedName>
</protein>
<dbReference type="AlphaFoldDB" id="A0A063Y0J3"/>
<sequence>MAYQYEGEIHNPQKPDCERQKYLYRSLLQINTALINGFRSCK</sequence>
<keyword evidence="2" id="KW-1185">Reference proteome</keyword>
<comment type="caution">
    <text evidence="1">The sequence shown here is derived from an EMBL/GenBank/DDBJ whole genome shotgun (WGS) entry which is preliminary data.</text>
</comment>
<name>A0A063Y0J3_9GAMM</name>
<organism evidence="1 2">
    <name type="scientific">Nitrincola lacisaponensis</name>
    <dbReference type="NCBI Taxonomy" id="267850"/>
    <lineage>
        <taxon>Bacteria</taxon>
        <taxon>Pseudomonadati</taxon>
        <taxon>Pseudomonadota</taxon>
        <taxon>Gammaproteobacteria</taxon>
        <taxon>Oceanospirillales</taxon>
        <taxon>Oceanospirillaceae</taxon>
        <taxon>Nitrincola</taxon>
    </lineage>
</organism>
<proteinExistence type="predicted"/>
<dbReference type="Proteomes" id="UP000027318">
    <property type="component" value="Unassembled WGS sequence"/>
</dbReference>
<reference evidence="1 2" key="1">
    <citation type="journal article" date="2005" name="Int. J. Syst. Evol. Microbiol.">
        <title>Nitrincola lacisaponensis gen. nov., sp. nov., a novel alkaliphilic bacterium isolated from an alkaline, saline lake.</title>
        <authorList>
            <person name="Dimitriu P.A."/>
            <person name="Shukla S.K."/>
            <person name="Conradt J."/>
            <person name="Marquez M.C."/>
            <person name="Ventosa A."/>
            <person name="Maglia A."/>
            <person name="Peyton B.M."/>
            <person name="Pinkart H.C."/>
            <person name="Mormile M.R."/>
        </authorList>
    </citation>
    <scope>NUCLEOTIDE SEQUENCE [LARGE SCALE GENOMIC DNA]</scope>
    <source>
        <strain evidence="1 2">4CA</strain>
    </source>
</reference>
<dbReference type="EMBL" id="JMSZ01000021">
    <property type="protein sequence ID" value="KDE39848.1"/>
    <property type="molecule type" value="Genomic_DNA"/>
</dbReference>
<accession>A0A063Y0J3</accession>